<organism evidence="3 4">
    <name type="scientific">Paenibacillus aestuarii</name>
    <dbReference type="NCBI Taxonomy" id="516965"/>
    <lineage>
        <taxon>Bacteria</taxon>
        <taxon>Bacillati</taxon>
        <taxon>Bacillota</taxon>
        <taxon>Bacilli</taxon>
        <taxon>Bacillales</taxon>
        <taxon>Paenibacillaceae</taxon>
        <taxon>Paenibacillus</taxon>
    </lineage>
</organism>
<comment type="caution">
    <text evidence="3">The sequence shown here is derived from an EMBL/GenBank/DDBJ whole genome shotgun (WGS) entry which is preliminary data.</text>
</comment>
<keyword evidence="1" id="KW-0547">Nucleotide-binding</keyword>
<sequence>MSKLSTSKWTKYKIMRKDAKLLPHLPKTKWLRESSLWRMLDKYDQVIIKPTGSYGGHGVIRIKRLAGGTYQVHNGANKKTYQSKSALNAYIHKYSKKTYLVQQRIPLATVKGRPFDLRVMVQRSSRKAPWQVTGKLAKVAGKGFIVTNVRRSSGKVVSVEHVLNHSALKSMSRARLLEKMDKVALDSARQLDASYPWVHTMGIDMGLDHDGNVWVIEVNFAPMLGLFLKLKNKSMFRKIKSFSKK</sequence>
<keyword evidence="1" id="KW-0067">ATP-binding</keyword>
<evidence type="ECO:0000259" key="2">
    <source>
        <dbReference type="PROSITE" id="PS50975"/>
    </source>
</evidence>
<evidence type="ECO:0000313" key="3">
    <source>
        <dbReference type="EMBL" id="MFC5447894.1"/>
    </source>
</evidence>
<dbReference type="InterPro" id="IPR011761">
    <property type="entry name" value="ATP-grasp"/>
</dbReference>
<dbReference type="SUPFAM" id="SSF56059">
    <property type="entry name" value="Glutathione synthetase ATP-binding domain-like"/>
    <property type="match status" value="1"/>
</dbReference>
<evidence type="ECO:0000313" key="4">
    <source>
        <dbReference type="Proteomes" id="UP001596044"/>
    </source>
</evidence>
<accession>A0ABW0K3U3</accession>
<dbReference type="Pfam" id="PF14398">
    <property type="entry name" value="ATPgrasp_YheCD"/>
    <property type="match status" value="1"/>
</dbReference>
<dbReference type="EMBL" id="JBHSMJ010000009">
    <property type="protein sequence ID" value="MFC5447894.1"/>
    <property type="molecule type" value="Genomic_DNA"/>
</dbReference>
<dbReference type="RefSeq" id="WP_270885872.1">
    <property type="nucleotide sequence ID" value="NZ_JAQFVF010000092.1"/>
</dbReference>
<gene>
    <name evidence="3" type="ORF">ACFPOG_06465</name>
</gene>
<feature type="domain" description="ATP-grasp" evidence="2">
    <location>
        <begin position="17"/>
        <end position="244"/>
    </location>
</feature>
<keyword evidence="4" id="KW-1185">Reference proteome</keyword>
<name>A0ABW0K3U3_9BACL</name>
<proteinExistence type="predicted"/>
<evidence type="ECO:0000256" key="1">
    <source>
        <dbReference type="PROSITE-ProRule" id="PRU00409"/>
    </source>
</evidence>
<protein>
    <submittedName>
        <fullName evidence="3">YheC/YheD family protein</fullName>
    </submittedName>
</protein>
<reference evidence="4" key="1">
    <citation type="journal article" date="2019" name="Int. J. Syst. Evol. Microbiol.">
        <title>The Global Catalogue of Microorganisms (GCM) 10K type strain sequencing project: providing services to taxonomists for standard genome sequencing and annotation.</title>
        <authorList>
            <consortium name="The Broad Institute Genomics Platform"/>
            <consortium name="The Broad Institute Genome Sequencing Center for Infectious Disease"/>
            <person name="Wu L."/>
            <person name="Ma J."/>
        </authorList>
    </citation>
    <scope>NUCLEOTIDE SEQUENCE [LARGE SCALE GENOMIC DNA]</scope>
    <source>
        <strain evidence="4">KACC 11904</strain>
    </source>
</reference>
<dbReference type="Gene3D" id="3.30.470.20">
    <property type="entry name" value="ATP-grasp fold, B domain"/>
    <property type="match status" value="1"/>
</dbReference>
<dbReference type="PROSITE" id="PS50975">
    <property type="entry name" value="ATP_GRASP"/>
    <property type="match status" value="1"/>
</dbReference>
<dbReference type="InterPro" id="IPR026838">
    <property type="entry name" value="YheC/D"/>
</dbReference>
<dbReference type="Proteomes" id="UP001596044">
    <property type="component" value="Unassembled WGS sequence"/>
</dbReference>